<feature type="chain" id="PRO_5035738593" description="TPD1 protein homolog 1-like" evidence="2">
    <location>
        <begin position="27"/>
        <end position="169"/>
    </location>
</feature>
<evidence type="ECO:0000256" key="1">
    <source>
        <dbReference type="ARBA" id="ARBA00022729"/>
    </source>
</evidence>
<accession>A0A8T0GCU7</accession>
<evidence type="ECO:0000313" key="4">
    <source>
        <dbReference type="Proteomes" id="UP000822688"/>
    </source>
</evidence>
<dbReference type="PANTHER" id="PTHR33184:SF77">
    <property type="entry name" value="TPD1 PROTEIN HOMOLOG 1-LIKE"/>
    <property type="match status" value="1"/>
</dbReference>
<reference evidence="3 4" key="1">
    <citation type="submission" date="2020-06" db="EMBL/GenBank/DDBJ databases">
        <title>WGS assembly of Ceratodon purpureus strain R40.</title>
        <authorList>
            <person name="Carey S.B."/>
            <person name="Jenkins J."/>
            <person name="Shu S."/>
            <person name="Lovell J.T."/>
            <person name="Sreedasyam A."/>
            <person name="Maumus F."/>
            <person name="Tiley G.P."/>
            <person name="Fernandez-Pozo N."/>
            <person name="Barry K."/>
            <person name="Chen C."/>
            <person name="Wang M."/>
            <person name="Lipzen A."/>
            <person name="Daum C."/>
            <person name="Saski C.A."/>
            <person name="Payton A.C."/>
            <person name="Mcbreen J.C."/>
            <person name="Conrad R.E."/>
            <person name="Kollar L.M."/>
            <person name="Olsson S."/>
            <person name="Huttunen S."/>
            <person name="Landis J.B."/>
            <person name="Wickett N.J."/>
            <person name="Johnson M.G."/>
            <person name="Rensing S.A."/>
            <person name="Grimwood J."/>
            <person name="Schmutz J."/>
            <person name="Mcdaniel S.F."/>
        </authorList>
    </citation>
    <scope>NUCLEOTIDE SEQUENCE [LARGE SCALE GENOMIC DNA]</scope>
    <source>
        <strain evidence="3 4">R40</strain>
    </source>
</reference>
<gene>
    <name evidence="3" type="ORF">KC19_11G082100</name>
</gene>
<dbReference type="InterPro" id="IPR040361">
    <property type="entry name" value="TPD1"/>
</dbReference>
<comment type="caution">
    <text evidence="3">The sequence shown here is derived from an EMBL/GenBank/DDBJ whole genome shotgun (WGS) entry which is preliminary data.</text>
</comment>
<dbReference type="AlphaFoldDB" id="A0A8T0GCU7"/>
<evidence type="ECO:0008006" key="5">
    <source>
        <dbReference type="Google" id="ProtNLM"/>
    </source>
</evidence>
<evidence type="ECO:0000256" key="2">
    <source>
        <dbReference type="SAM" id="SignalP"/>
    </source>
</evidence>
<dbReference type="GO" id="GO:0001709">
    <property type="term" value="P:cell fate determination"/>
    <property type="evidence" value="ECO:0007669"/>
    <property type="project" value="TreeGrafter"/>
</dbReference>
<dbReference type="PROSITE" id="PS51257">
    <property type="entry name" value="PROKAR_LIPOPROTEIN"/>
    <property type="match status" value="1"/>
</dbReference>
<dbReference type="EMBL" id="CM026432">
    <property type="protein sequence ID" value="KAG0556830.1"/>
    <property type="molecule type" value="Genomic_DNA"/>
</dbReference>
<dbReference type="Proteomes" id="UP000822688">
    <property type="component" value="Chromosome 11"/>
</dbReference>
<keyword evidence="4" id="KW-1185">Reference proteome</keyword>
<sequence length="169" mass="18407">MAAMATRRSRLMIHIWLCCSLSVLCACEVMYASVGGRESNMELETGGEYYGKLHPMNRKLRASTPMCSKADISITQGRSGNRNGIPAFSVQITNLCMNRNCQLQNIHVACAAFASARPLDSRVFQRIKFNDCLVMGGAPLRAGGSVAFEYANSSEYPLRVVSADLGQCA</sequence>
<dbReference type="OrthoDB" id="1572689at2759"/>
<keyword evidence="1 2" id="KW-0732">Signal</keyword>
<organism evidence="3 4">
    <name type="scientific">Ceratodon purpureus</name>
    <name type="common">Fire moss</name>
    <name type="synonym">Dicranum purpureum</name>
    <dbReference type="NCBI Taxonomy" id="3225"/>
    <lineage>
        <taxon>Eukaryota</taxon>
        <taxon>Viridiplantae</taxon>
        <taxon>Streptophyta</taxon>
        <taxon>Embryophyta</taxon>
        <taxon>Bryophyta</taxon>
        <taxon>Bryophytina</taxon>
        <taxon>Bryopsida</taxon>
        <taxon>Dicranidae</taxon>
        <taxon>Pseudoditrichales</taxon>
        <taxon>Ditrichaceae</taxon>
        <taxon>Ceratodon</taxon>
    </lineage>
</organism>
<protein>
    <recommendedName>
        <fullName evidence="5">TPD1 protein homolog 1-like</fullName>
    </recommendedName>
</protein>
<feature type="signal peptide" evidence="2">
    <location>
        <begin position="1"/>
        <end position="26"/>
    </location>
</feature>
<name>A0A8T0GCU7_CERPU</name>
<dbReference type="PANTHER" id="PTHR33184">
    <property type="entry name" value="PROTEIN TAPETUM DETERMINANT 1-LIKE-RELATED"/>
    <property type="match status" value="1"/>
</dbReference>
<dbReference type="Pfam" id="PF24068">
    <property type="entry name" value="TPD1_C"/>
    <property type="match status" value="1"/>
</dbReference>
<evidence type="ECO:0000313" key="3">
    <source>
        <dbReference type="EMBL" id="KAG0556830.1"/>
    </source>
</evidence>
<proteinExistence type="predicted"/>